<name>A0A1M6SNH1_9FIRM</name>
<dbReference type="PANTHER" id="PTHR22642:SF2">
    <property type="entry name" value="PROTEIN LONG AFTER FAR-RED 3"/>
    <property type="match status" value="1"/>
</dbReference>
<dbReference type="OrthoDB" id="9767366at2"/>
<dbReference type="Proteomes" id="UP000184386">
    <property type="component" value="Unassembled WGS sequence"/>
</dbReference>
<dbReference type="Gene3D" id="3.20.20.140">
    <property type="entry name" value="Metal-dependent hydrolases"/>
    <property type="match status" value="1"/>
</dbReference>
<evidence type="ECO:0000259" key="1">
    <source>
        <dbReference type="Pfam" id="PF07969"/>
    </source>
</evidence>
<dbReference type="RefSeq" id="WP_073276421.1">
    <property type="nucleotide sequence ID" value="NZ_FRAC01000012.1"/>
</dbReference>
<keyword evidence="3" id="KW-1185">Reference proteome</keyword>
<dbReference type="STRING" id="1121322.SAMN02745136_02527"/>
<dbReference type="SUPFAM" id="SSF51338">
    <property type="entry name" value="Composite domain of metallo-dependent hydrolases"/>
    <property type="match status" value="1"/>
</dbReference>
<dbReference type="InterPro" id="IPR011059">
    <property type="entry name" value="Metal-dep_hydrolase_composite"/>
</dbReference>
<dbReference type="InterPro" id="IPR013108">
    <property type="entry name" value="Amidohydro_3"/>
</dbReference>
<dbReference type="AlphaFoldDB" id="A0A1M6SNH1"/>
<feature type="domain" description="Amidohydrolase 3" evidence="1">
    <location>
        <begin position="57"/>
        <end position="516"/>
    </location>
</feature>
<dbReference type="PANTHER" id="PTHR22642">
    <property type="entry name" value="IMIDAZOLONEPROPIONASE"/>
    <property type="match status" value="1"/>
</dbReference>
<organism evidence="2 3">
    <name type="scientific">Anaerocolumna jejuensis DSM 15929</name>
    <dbReference type="NCBI Taxonomy" id="1121322"/>
    <lineage>
        <taxon>Bacteria</taxon>
        <taxon>Bacillati</taxon>
        <taxon>Bacillota</taxon>
        <taxon>Clostridia</taxon>
        <taxon>Lachnospirales</taxon>
        <taxon>Lachnospiraceae</taxon>
        <taxon>Anaerocolumna</taxon>
    </lineage>
</organism>
<dbReference type="Gene3D" id="2.30.40.10">
    <property type="entry name" value="Urease, subunit C, domain 1"/>
    <property type="match status" value="1"/>
</dbReference>
<evidence type="ECO:0000313" key="2">
    <source>
        <dbReference type="EMBL" id="SHK46158.1"/>
    </source>
</evidence>
<reference evidence="2 3" key="1">
    <citation type="submission" date="2016-11" db="EMBL/GenBank/DDBJ databases">
        <authorList>
            <person name="Jaros S."/>
            <person name="Januszkiewicz K."/>
            <person name="Wedrychowicz H."/>
        </authorList>
    </citation>
    <scope>NUCLEOTIDE SEQUENCE [LARGE SCALE GENOMIC DNA]</scope>
    <source>
        <strain evidence="2 3">DSM 15929</strain>
    </source>
</reference>
<accession>A0A1M6SNH1</accession>
<dbReference type="Gene3D" id="3.10.310.70">
    <property type="match status" value="1"/>
</dbReference>
<gene>
    <name evidence="2" type="ORF">SAMN02745136_02527</name>
</gene>
<dbReference type="SUPFAM" id="SSF51556">
    <property type="entry name" value="Metallo-dependent hydrolases"/>
    <property type="match status" value="1"/>
</dbReference>
<proteinExistence type="predicted"/>
<dbReference type="EMBL" id="FRAC01000012">
    <property type="protein sequence ID" value="SHK46158.1"/>
    <property type="molecule type" value="Genomic_DNA"/>
</dbReference>
<sequence length="519" mass="57721">MSNKQTADILLRSTAIFTATDISLINGYVAVSGNKILAVGTGNGSEFLSSETLIYELGNKLICPGFSDVHCFFTGFAAGYAGVDISEAATVRDAILLLKDIPLFNNALILGHGWNMEAFPNDNSTLQSLEEAFGSIPVILFEKGGDTCIINKSAAEIYQFTSDTCYPESYWRLLKEILNNREFIIPALKDYMAMLNGRGVTSVKEMGFDNFYGFTDTLKELEKSSQLTLRVNFMSQPVGFDADMQYGIDMKNYFSGDFVRFSGFNQMTDGSISQLYADLKEPYTCTPGLFCSQEIDYEKIEQEVLAADKLGFRFSLHAQGDAAIHKAIQIFSKCQKKPDGKLLNRHSITDLEFSDPADLEQMGELGIIAEIYPQIQSIAERSSKLAMIEEKIGKERGRYYWNRRKMADSKVILSCATDLPLLIDNIPESIYHACGGWFPEGGEAYNKENTLTIPELLKAWTKGGAYNLYCEDTLGTLEAGKKADIAVLNENIFETALEDIRHIQVCLTFIDGIPVYQAL</sequence>
<evidence type="ECO:0000313" key="3">
    <source>
        <dbReference type="Proteomes" id="UP000184386"/>
    </source>
</evidence>
<protein>
    <recommendedName>
        <fullName evidence="1">Amidohydrolase 3 domain-containing protein</fullName>
    </recommendedName>
</protein>
<dbReference type="GO" id="GO:0016810">
    <property type="term" value="F:hydrolase activity, acting on carbon-nitrogen (but not peptide) bonds"/>
    <property type="evidence" value="ECO:0007669"/>
    <property type="project" value="InterPro"/>
</dbReference>
<dbReference type="InterPro" id="IPR032466">
    <property type="entry name" value="Metal_Hydrolase"/>
</dbReference>
<dbReference type="Pfam" id="PF07969">
    <property type="entry name" value="Amidohydro_3"/>
    <property type="match status" value="1"/>
</dbReference>